<reference evidence="2" key="1">
    <citation type="journal article" date="2019" name="PLoS Negl. Trop. Dis.">
        <title>Revisiting the worldwide diversity of Leptospira species in the environment.</title>
        <authorList>
            <person name="Vincent A.T."/>
            <person name="Schiettekatte O."/>
            <person name="Bourhy P."/>
            <person name="Veyrier F.J."/>
            <person name="Picardeau M."/>
        </authorList>
    </citation>
    <scope>NUCLEOTIDE SEQUENCE [LARGE SCALE GENOMIC DNA]</scope>
    <source>
        <strain evidence="2">201400974</strain>
    </source>
</reference>
<dbReference type="Gene3D" id="3.60.15.10">
    <property type="entry name" value="Ribonuclease Z/Hydroxyacylglutathione hydrolase-like"/>
    <property type="match status" value="1"/>
</dbReference>
<organism evidence="2 3">
    <name type="scientific">Leptospira ilyithenensis</name>
    <dbReference type="NCBI Taxonomy" id="2484901"/>
    <lineage>
        <taxon>Bacteria</taxon>
        <taxon>Pseudomonadati</taxon>
        <taxon>Spirochaetota</taxon>
        <taxon>Spirochaetia</taxon>
        <taxon>Leptospirales</taxon>
        <taxon>Leptospiraceae</taxon>
        <taxon>Leptospira</taxon>
    </lineage>
</organism>
<dbReference type="PANTHER" id="PTHR15032">
    <property type="entry name" value="N-ACYL-PHOSPHATIDYLETHANOLAMINE-HYDROLYZING PHOSPHOLIPASE D"/>
    <property type="match status" value="1"/>
</dbReference>
<accession>A0A4R9LNB8</accession>
<dbReference type="PANTHER" id="PTHR15032:SF4">
    <property type="entry name" value="N-ACYL-PHOSPHATIDYLETHANOLAMINE-HYDROLYZING PHOSPHOLIPASE D"/>
    <property type="match status" value="1"/>
</dbReference>
<dbReference type="OrthoDB" id="9805728at2"/>
<dbReference type="AlphaFoldDB" id="A0A4R9LNB8"/>
<evidence type="ECO:0000313" key="2">
    <source>
        <dbReference type="EMBL" id="TGN08494.1"/>
    </source>
</evidence>
<evidence type="ECO:0000313" key="3">
    <source>
        <dbReference type="Proteomes" id="UP000298264"/>
    </source>
</evidence>
<keyword evidence="2" id="KW-0378">Hydrolase</keyword>
<comment type="caution">
    <text evidence="2">The sequence shown here is derived from an EMBL/GenBank/DDBJ whole genome shotgun (WGS) entry which is preliminary data.</text>
</comment>
<dbReference type="EMBL" id="RQHV01000061">
    <property type="protein sequence ID" value="TGN08494.1"/>
    <property type="molecule type" value="Genomic_DNA"/>
</dbReference>
<keyword evidence="3" id="KW-1185">Reference proteome</keyword>
<dbReference type="InterPro" id="IPR001279">
    <property type="entry name" value="Metallo-B-lactamas"/>
</dbReference>
<evidence type="ECO:0000259" key="1">
    <source>
        <dbReference type="Pfam" id="PF12706"/>
    </source>
</evidence>
<dbReference type="Pfam" id="PF12706">
    <property type="entry name" value="Lactamase_B_2"/>
    <property type="match status" value="1"/>
</dbReference>
<dbReference type="InterPro" id="IPR036866">
    <property type="entry name" value="RibonucZ/Hydroxyglut_hydro"/>
</dbReference>
<dbReference type="GO" id="GO:0005737">
    <property type="term" value="C:cytoplasm"/>
    <property type="evidence" value="ECO:0007669"/>
    <property type="project" value="TreeGrafter"/>
</dbReference>
<gene>
    <name evidence="2" type="ORF">EHS11_16505</name>
</gene>
<proteinExistence type="predicted"/>
<name>A0A4R9LNB8_9LEPT</name>
<sequence length="386" mass="44399">MNFKLFSWFKSHRFYTFVLFSFLAFCLVATCASIGFGAKSVREMKIQNSKNWKEGQFRNPQPLVNDFLGMVFGSFGASEDIRPKDLLPVVYPDPGLFKEDPKTGLRVTWFGHSSALIEIDGYRILTDPIWSNRTSPVSWVGPERWYEPALPMNDLPEIDFVLISHNHYDHLDYETTLALNKKGVKFIVPLAVGEHLSDWGVPEERIIELDWWESHKLSDFEIVATPARHASGRKLIDYDEHLWAGYAILGTKHRVYYSGDTGLFPAMRKIGDEYGPFDLTMIEVGQYDKAWPDWHIGPEQAVIAHKMVKGKQMLPVHWGLFALAFHSWTEPIERALVKAKDLDVKLLTPRPGESIEPDLGRTFVRWWQDVPWKRAAEHPIISSQVD</sequence>
<protein>
    <submittedName>
        <fullName evidence="2">MBL fold metallo-hydrolase</fullName>
    </submittedName>
</protein>
<dbReference type="SUPFAM" id="SSF56281">
    <property type="entry name" value="Metallo-hydrolase/oxidoreductase"/>
    <property type="match status" value="1"/>
</dbReference>
<feature type="domain" description="Metallo-beta-lactamase" evidence="1">
    <location>
        <begin position="122"/>
        <end position="318"/>
    </location>
</feature>
<dbReference type="GO" id="GO:0016787">
    <property type="term" value="F:hydrolase activity"/>
    <property type="evidence" value="ECO:0007669"/>
    <property type="project" value="UniProtKB-KW"/>
</dbReference>
<dbReference type="Proteomes" id="UP000298264">
    <property type="component" value="Unassembled WGS sequence"/>
</dbReference>